<keyword evidence="3" id="KW-1185">Reference proteome</keyword>
<dbReference type="RefSeq" id="WP_069835066.1">
    <property type="nucleotide sequence ID" value="NZ_MDGQ01000005.1"/>
</dbReference>
<sequence length="99" mass="11916">MNPFTKIPKIFKNYYFLFGMFFLVWMFLIDSNDVVSQVRMTQKLNGLKAQQEFYINKKVQVLQDKEELSTNKKLLEKFAREKYLMKKPSEDLYVVVSED</sequence>
<dbReference type="STRING" id="1563681.BFP71_08505"/>
<reference evidence="2 3" key="1">
    <citation type="submission" date="2016-08" db="EMBL/GenBank/DDBJ databases">
        <title>Draft genome of Fabibacter sp. strain SK-8.</title>
        <authorList>
            <person name="Wong S.-K."/>
            <person name="Hamasaki K."/>
            <person name="Yoshizawa S."/>
        </authorList>
    </citation>
    <scope>NUCLEOTIDE SEQUENCE [LARGE SCALE GENOMIC DNA]</scope>
    <source>
        <strain evidence="2 3">SK-8</strain>
    </source>
</reference>
<comment type="caution">
    <text evidence="2">The sequence shown here is derived from an EMBL/GenBank/DDBJ whole genome shotgun (WGS) entry which is preliminary data.</text>
</comment>
<gene>
    <name evidence="2" type="ORF">BFP71_08505</name>
</gene>
<proteinExistence type="predicted"/>
<keyword evidence="1" id="KW-0472">Membrane</keyword>
<accession>A0A1E5SKE2</accession>
<name>A0A1E5SKE2_9BACT</name>
<dbReference type="OrthoDB" id="1467719at2"/>
<organism evidence="2 3">
    <name type="scientific">Roseivirga misakiensis</name>
    <dbReference type="NCBI Taxonomy" id="1563681"/>
    <lineage>
        <taxon>Bacteria</taxon>
        <taxon>Pseudomonadati</taxon>
        <taxon>Bacteroidota</taxon>
        <taxon>Cytophagia</taxon>
        <taxon>Cytophagales</taxon>
        <taxon>Roseivirgaceae</taxon>
        <taxon>Roseivirga</taxon>
    </lineage>
</organism>
<dbReference type="Proteomes" id="UP000095552">
    <property type="component" value="Unassembled WGS sequence"/>
</dbReference>
<keyword evidence="1" id="KW-0812">Transmembrane</keyword>
<dbReference type="AlphaFoldDB" id="A0A1E5SKE2"/>
<feature type="transmembrane region" description="Helical" evidence="1">
    <location>
        <begin position="12"/>
        <end position="29"/>
    </location>
</feature>
<keyword evidence="1" id="KW-1133">Transmembrane helix</keyword>
<evidence type="ECO:0000313" key="3">
    <source>
        <dbReference type="Proteomes" id="UP000095552"/>
    </source>
</evidence>
<evidence type="ECO:0000256" key="1">
    <source>
        <dbReference type="SAM" id="Phobius"/>
    </source>
</evidence>
<dbReference type="EMBL" id="MDGQ01000005">
    <property type="protein sequence ID" value="OEJ99604.1"/>
    <property type="molecule type" value="Genomic_DNA"/>
</dbReference>
<evidence type="ECO:0000313" key="2">
    <source>
        <dbReference type="EMBL" id="OEJ99604.1"/>
    </source>
</evidence>
<protein>
    <submittedName>
        <fullName evidence="2">Septum formation initiator</fullName>
    </submittedName>
</protein>